<dbReference type="Gene3D" id="3.90.1150.10">
    <property type="entry name" value="Aspartate Aminotransferase, domain 1"/>
    <property type="match status" value="1"/>
</dbReference>
<dbReference type="InterPro" id="IPR000192">
    <property type="entry name" value="Aminotrans_V_dom"/>
</dbReference>
<dbReference type="Pfam" id="PF00266">
    <property type="entry name" value="Aminotran_5"/>
    <property type="match status" value="1"/>
</dbReference>
<keyword evidence="3" id="KW-1185">Reference proteome</keyword>
<dbReference type="PANTHER" id="PTHR43686">
    <property type="entry name" value="SULFURTRANSFERASE-RELATED"/>
    <property type="match status" value="1"/>
</dbReference>
<dbReference type="AlphaFoldDB" id="A0A9Q1H708"/>
<reference evidence="2" key="1">
    <citation type="submission" date="2021-10" db="EMBL/GenBank/DDBJ databases">
        <title>Tropical sea cucumber genome reveals ecological adaptation and Cuvierian tubules defense mechanism.</title>
        <authorList>
            <person name="Chen T."/>
        </authorList>
    </citation>
    <scope>NUCLEOTIDE SEQUENCE</scope>
    <source>
        <strain evidence="2">Nanhai2018</strain>
        <tissue evidence="2">Muscle</tissue>
    </source>
</reference>
<evidence type="ECO:0000313" key="3">
    <source>
        <dbReference type="Proteomes" id="UP001152320"/>
    </source>
</evidence>
<protein>
    <submittedName>
        <fullName evidence="2">Cysteine desulfurase 1, chloroplastic</fullName>
    </submittedName>
</protein>
<name>A0A9Q1H708_HOLLE</name>
<feature type="domain" description="Aminotransferase class V" evidence="1">
    <location>
        <begin position="55"/>
        <end position="414"/>
    </location>
</feature>
<gene>
    <name evidence="2" type="ORF">HOLleu_19229</name>
</gene>
<dbReference type="SUPFAM" id="SSF53383">
    <property type="entry name" value="PLP-dependent transferases"/>
    <property type="match status" value="1"/>
</dbReference>
<organism evidence="2 3">
    <name type="scientific">Holothuria leucospilota</name>
    <name type="common">Black long sea cucumber</name>
    <name type="synonym">Mertensiothuria leucospilota</name>
    <dbReference type="NCBI Taxonomy" id="206669"/>
    <lineage>
        <taxon>Eukaryota</taxon>
        <taxon>Metazoa</taxon>
        <taxon>Echinodermata</taxon>
        <taxon>Eleutherozoa</taxon>
        <taxon>Echinozoa</taxon>
        <taxon>Holothuroidea</taxon>
        <taxon>Aspidochirotacea</taxon>
        <taxon>Aspidochirotida</taxon>
        <taxon>Holothuriidae</taxon>
        <taxon>Holothuria</taxon>
    </lineage>
</organism>
<dbReference type="PANTHER" id="PTHR43686:SF1">
    <property type="entry name" value="AMINOTRAN_5 DOMAIN-CONTAINING PROTEIN"/>
    <property type="match status" value="1"/>
</dbReference>
<sequence>MFSHISAAINLESGDEVMSRKQKLLSFIEENIIGRNAQFKGPFGKKRIYYCDFTASGRPLKFIEDFISQHVSQYYANTHTTTTITSKQTTRFRADARNIIKKCVNASDEDVVIFTGSGSTGAIHKLVNALEITTERAQHTAVLVGPFEHHSNILPWKESGATVVRVKQTSEGLVDLQDLEQKLQIYSKTHGNLLGCFSAASNVTGILTDTYTVSSLLHKYNALAFWDYATAAPYLEINMNPSKHEHQSDCSKDAVFVSTHKFVGGPGSPGVLIAKKKLFINRVPHGHGGGTVQYVSRDKHHYTKDIESREEGGTPAIIESIRAGLVFQLKDAVTPSFIAMKEEEFARRAFARWQDCDNLVILGSRTVPRLPIFSFLIRHPESGKYLHHNFITVLLNDLFGIQSRGGCACAGPYAHDLLGITEENAETFFELIREDRKQYRNEDPVEGVRPGFVRINLPYFASDETIEYIMDAVQLLSVHGWKMLPQYRFSFKTGAWTHRSHTHNRGPGYQSLHEIKYDGGYFEFNSHDSDLNQENLTTDNLMEDALYQLDQASVNVNEDALNDPLPFLGDELNNFVWFLQPREAAGYAMAEKWQKQLAETTNLDIDGSDHLIVFDPSQLEGQKFVISHEEGLMQPYIEEVGTMDLSEATVPVKDISDHLVPREPGEADDDTAVVPGNELSLDFYSMETNLYSSLTEEKMGGIYCDETCSKGSFYRSTSQESGYASDLEVTF</sequence>
<dbReference type="Proteomes" id="UP001152320">
    <property type="component" value="Chromosome 9"/>
</dbReference>
<comment type="caution">
    <text evidence="2">The sequence shown here is derived from an EMBL/GenBank/DDBJ whole genome shotgun (WGS) entry which is preliminary data.</text>
</comment>
<dbReference type="InterPro" id="IPR015424">
    <property type="entry name" value="PyrdxlP-dep_Trfase"/>
</dbReference>
<dbReference type="InterPro" id="IPR015422">
    <property type="entry name" value="PyrdxlP-dep_Trfase_small"/>
</dbReference>
<evidence type="ECO:0000259" key="1">
    <source>
        <dbReference type="Pfam" id="PF00266"/>
    </source>
</evidence>
<accession>A0A9Q1H708</accession>
<dbReference type="OrthoDB" id="420046at2759"/>
<evidence type="ECO:0000313" key="2">
    <source>
        <dbReference type="EMBL" id="KAJ8035519.1"/>
    </source>
</evidence>
<proteinExistence type="predicted"/>
<dbReference type="InterPro" id="IPR015421">
    <property type="entry name" value="PyrdxlP-dep_Trfase_major"/>
</dbReference>
<dbReference type="Gene3D" id="3.40.640.10">
    <property type="entry name" value="Type I PLP-dependent aspartate aminotransferase-like (Major domain)"/>
    <property type="match status" value="1"/>
</dbReference>
<dbReference type="EMBL" id="JAIZAY010000009">
    <property type="protein sequence ID" value="KAJ8035519.1"/>
    <property type="molecule type" value="Genomic_DNA"/>
</dbReference>